<dbReference type="GO" id="GO:0030007">
    <property type="term" value="P:intracellular potassium ion homeostasis"/>
    <property type="evidence" value="ECO:0007669"/>
    <property type="project" value="TreeGrafter"/>
</dbReference>
<evidence type="ECO:0000313" key="7">
    <source>
        <dbReference type="EMBL" id="VDO05266.1"/>
    </source>
</evidence>
<dbReference type="GO" id="GO:1990573">
    <property type="term" value="P:potassium ion import across plasma membrane"/>
    <property type="evidence" value="ECO:0007669"/>
    <property type="project" value="TreeGrafter"/>
</dbReference>
<keyword evidence="8" id="KW-1185">Reference proteome</keyword>
<keyword evidence="6" id="KW-0472">Membrane</keyword>
<organism evidence="9">
    <name type="scientific">Rodentolepis nana</name>
    <name type="common">Dwarf tapeworm</name>
    <name type="synonym">Hymenolepis nana</name>
    <dbReference type="NCBI Taxonomy" id="102285"/>
    <lineage>
        <taxon>Eukaryota</taxon>
        <taxon>Metazoa</taxon>
        <taxon>Spiralia</taxon>
        <taxon>Lophotrochozoa</taxon>
        <taxon>Platyhelminthes</taxon>
        <taxon>Cestoda</taxon>
        <taxon>Eucestoda</taxon>
        <taxon>Cyclophyllidea</taxon>
        <taxon>Hymenolepididae</taxon>
        <taxon>Rodentolepis</taxon>
    </lineage>
</organism>
<reference evidence="7 8" key="2">
    <citation type="submission" date="2018-11" db="EMBL/GenBank/DDBJ databases">
        <authorList>
            <consortium name="Pathogen Informatics"/>
        </authorList>
    </citation>
    <scope>NUCLEOTIDE SEQUENCE [LARGE SCALE GENOMIC DNA]</scope>
</reference>
<dbReference type="OrthoDB" id="5912413at2759"/>
<sequence length="240" mass="27037">MFSFSRASPYYSISPTLTGEQNLLMLNPGLSSVPPPKHNSPITRVTTFESKYKKNYLNYMKEYLSHYTPGSSNCDFGTGQRLSGTIHNSCKFPLELLGPCLDPENYITHTDNACFYLKLNKIFGYVPDIEGNKITVRCKAKLSRDSDHLGQPVYYPSVEADNETLGYFSSAPFPYIRQSDYQTPLLAVTFPNIKRNQVIGVSCVSTNLPDHTAYSFEVSVDTNETIPVKENSIFTNMLIY</sequence>
<evidence type="ECO:0000256" key="1">
    <source>
        <dbReference type="ARBA" id="ARBA00004606"/>
    </source>
</evidence>
<dbReference type="STRING" id="102285.A0A0R3TNP1"/>
<dbReference type="GO" id="GO:0006883">
    <property type="term" value="P:intracellular sodium ion homeostasis"/>
    <property type="evidence" value="ECO:0007669"/>
    <property type="project" value="TreeGrafter"/>
</dbReference>
<reference evidence="9" key="1">
    <citation type="submission" date="2017-02" db="UniProtKB">
        <authorList>
            <consortium name="WormBaseParasite"/>
        </authorList>
    </citation>
    <scope>IDENTIFICATION</scope>
</reference>
<evidence type="ECO:0000256" key="6">
    <source>
        <dbReference type="ARBA" id="ARBA00023136"/>
    </source>
</evidence>
<dbReference type="Gene3D" id="2.60.40.1660">
    <property type="entry name" value="Na, k-atpase alpha subunit"/>
    <property type="match status" value="1"/>
</dbReference>
<keyword evidence="5" id="KW-1133">Transmembrane helix</keyword>
<comment type="similarity">
    <text evidence="2">Belongs to the X(+)/potassium ATPases subunit beta family.</text>
</comment>
<accession>A0A0R3TNP1</accession>
<proteinExistence type="inferred from homology"/>
<dbReference type="GO" id="GO:0005890">
    <property type="term" value="C:sodium:potassium-exchanging ATPase complex"/>
    <property type="evidence" value="ECO:0007669"/>
    <property type="project" value="InterPro"/>
</dbReference>
<evidence type="ECO:0000256" key="4">
    <source>
        <dbReference type="ARBA" id="ARBA00022968"/>
    </source>
</evidence>
<comment type="subcellular location">
    <subcellularLocation>
        <location evidence="1">Membrane</location>
        <topology evidence="1">Single-pass type II membrane protein</topology>
    </subcellularLocation>
</comment>
<dbReference type="PANTHER" id="PTHR11523">
    <property type="entry name" value="SODIUM/POTASSIUM-DEPENDENT ATPASE BETA SUBUNIT"/>
    <property type="match status" value="1"/>
</dbReference>
<evidence type="ECO:0000256" key="2">
    <source>
        <dbReference type="ARBA" id="ARBA00005876"/>
    </source>
</evidence>
<dbReference type="InterPro" id="IPR000402">
    <property type="entry name" value="Na/K_ATPase_sub_beta"/>
</dbReference>
<dbReference type="EMBL" id="UZAE01012465">
    <property type="protein sequence ID" value="VDO05266.1"/>
    <property type="molecule type" value="Genomic_DNA"/>
</dbReference>
<keyword evidence="3" id="KW-0812">Transmembrane</keyword>
<dbReference type="InterPro" id="IPR038702">
    <property type="entry name" value="Na/K_ATPase_sub_beta_sf"/>
</dbReference>
<dbReference type="Pfam" id="PF00287">
    <property type="entry name" value="Na_K-ATPase"/>
    <property type="match status" value="1"/>
</dbReference>
<evidence type="ECO:0000256" key="3">
    <source>
        <dbReference type="ARBA" id="ARBA00022692"/>
    </source>
</evidence>
<dbReference type="GO" id="GO:0036376">
    <property type="term" value="P:sodium ion export across plasma membrane"/>
    <property type="evidence" value="ECO:0007669"/>
    <property type="project" value="TreeGrafter"/>
</dbReference>
<protein>
    <submittedName>
        <fullName evidence="9">Sodium/potassium-transporting ATPase subunit beta</fullName>
    </submittedName>
</protein>
<name>A0A0R3TNP1_RODNA</name>
<dbReference type="PANTHER" id="PTHR11523:SF28">
    <property type="entry name" value="NA_K-ATPASE BETA SUBUNIT ISOFORM 4-RELATED"/>
    <property type="match status" value="1"/>
</dbReference>
<dbReference type="WBParaSite" id="HNAJ_0000901801-mRNA-1">
    <property type="protein sequence ID" value="HNAJ_0000901801-mRNA-1"/>
    <property type="gene ID" value="HNAJ_0000901801"/>
</dbReference>
<dbReference type="GO" id="GO:0001671">
    <property type="term" value="F:ATPase activator activity"/>
    <property type="evidence" value="ECO:0007669"/>
    <property type="project" value="TreeGrafter"/>
</dbReference>
<evidence type="ECO:0000313" key="9">
    <source>
        <dbReference type="WBParaSite" id="HNAJ_0000901801-mRNA-1"/>
    </source>
</evidence>
<keyword evidence="4" id="KW-0735">Signal-anchor</keyword>
<dbReference type="Proteomes" id="UP000278807">
    <property type="component" value="Unassembled WGS sequence"/>
</dbReference>
<dbReference type="AlphaFoldDB" id="A0A0R3TNP1"/>
<evidence type="ECO:0000313" key="8">
    <source>
        <dbReference type="Proteomes" id="UP000278807"/>
    </source>
</evidence>
<gene>
    <name evidence="7" type="ORF">HNAJ_LOCUS9014</name>
</gene>
<evidence type="ECO:0000256" key="5">
    <source>
        <dbReference type="ARBA" id="ARBA00022989"/>
    </source>
</evidence>